<proteinExistence type="predicted"/>
<dbReference type="InterPro" id="IPR051008">
    <property type="entry name" value="Telomere_Capping_Maintenance"/>
</dbReference>
<evidence type="ECO:0000256" key="4">
    <source>
        <dbReference type="ARBA" id="ARBA00023136"/>
    </source>
</evidence>
<dbReference type="OrthoDB" id="7984201at2759"/>
<evidence type="ECO:0000313" key="6">
    <source>
        <dbReference type="Proteomes" id="UP000053237"/>
    </source>
</evidence>
<dbReference type="Gene3D" id="3.20.20.190">
    <property type="entry name" value="Phosphatidylinositol (PI) phosphodiesterase"/>
    <property type="match status" value="1"/>
</dbReference>
<keyword evidence="2" id="KW-0812">Transmembrane</keyword>
<dbReference type="Pfam" id="PF26146">
    <property type="entry name" value="PI-PLC_X"/>
    <property type="match status" value="1"/>
</dbReference>
<gene>
    <name evidence="5" type="ORF">BN9_089490</name>
</gene>
<evidence type="ECO:0008006" key="7">
    <source>
        <dbReference type="Google" id="ProtNLM"/>
    </source>
</evidence>
<evidence type="ECO:0000256" key="1">
    <source>
        <dbReference type="ARBA" id="ARBA00004370"/>
    </source>
</evidence>
<evidence type="ECO:0000256" key="3">
    <source>
        <dbReference type="ARBA" id="ARBA00022989"/>
    </source>
</evidence>
<evidence type="ECO:0000256" key="2">
    <source>
        <dbReference type="ARBA" id="ARBA00022692"/>
    </source>
</evidence>
<dbReference type="PANTHER" id="PTHR35518">
    <property type="entry name" value="MAINTENANCE OF TELOMOERE CAPPING"/>
    <property type="match status" value="1"/>
</dbReference>
<accession>A0A024GNL0</accession>
<comment type="caution">
    <text evidence="5">The sequence shown here is derived from an EMBL/GenBank/DDBJ whole genome shotgun (WGS) entry which is preliminary data.</text>
</comment>
<dbReference type="Proteomes" id="UP000053237">
    <property type="component" value="Unassembled WGS sequence"/>
</dbReference>
<reference evidence="5 6" key="1">
    <citation type="submission" date="2012-05" db="EMBL/GenBank/DDBJ databases">
        <title>Recombination and specialization in a pathogen metapopulation.</title>
        <authorList>
            <person name="Gardiner A."/>
            <person name="Kemen E."/>
            <person name="Schultz-Larsen T."/>
            <person name="MacLean D."/>
            <person name="Van Oosterhout C."/>
            <person name="Jones J.D.G."/>
        </authorList>
    </citation>
    <scope>NUCLEOTIDE SEQUENCE [LARGE SCALE GENOMIC DNA]</scope>
    <source>
        <strain evidence="5 6">Ac Nc2</strain>
    </source>
</reference>
<keyword evidence="4" id="KW-0472">Membrane</keyword>
<dbReference type="GO" id="GO:0016020">
    <property type="term" value="C:membrane"/>
    <property type="evidence" value="ECO:0007669"/>
    <property type="project" value="UniProtKB-SubCell"/>
</dbReference>
<protein>
    <recommendedName>
        <fullName evidence="7">Phosphatidylinositol-specific phospholipase C X domain-containing protein</fullName>
    </recommendedName>
</protein>
<name>A0A024GNL0_9STRA</name>
<comment type="subcellular location">
    <subcellularLocation>
        <location evidence="1">Membrane</location>
    </subcellularLocation>
</comment>
<dbReference type="SUPFAM" id="SSF51695">
    <property type="entry name" value="PLC-like phosphodiesterases"/>
    <property type="match status" value="1"/>
</dbReference>
<dbReference type="InterPro" id="IPR017946">
    <property type="entry name" value="PLC-like_Pdiesterase_TIM-brl"/>
</dbReference>
<dbReference type="PANTHER" id="PTHR35518:SF2">
    <property type="entry name" value="MAINTENANCE OF TELOMERE CAPPING PROTEIN 6"/>
    <property type="match status" value="1"/>
</dbReference>
<evidence type="ECO:0000313" key="5">
    <source>
        <dbReference type="EMBL" id="CCI47906.1"/>
    </source>
</evidence>
<dbReference type="InParanoid" id="A0A024GNL0"/>
<keyword evidence="6" id="KW-1185">Reference proteome</keyword>
<dbReference type="AlphaFoldDB" id="A0A024GNL0"/>
<dbReference type="PROSITE" id="PS50007">
    <property type="entry name" value="PIPLC_X_DOMAIN"/>
    <property type="match status" value="1"/>
</dbReference>
<dbReference type="GO" id="GO:0006629">
    <property type="term" value="P:lipid metabolic process"/>
    <property type="evidence" value="ECO:0007669"/>
    <property type="project" value="InterPro"/>
</dbReference>
<keyword evidence="3" id="KW-1133">Transmembrane helix</keyword>
<sequence>MRMMPFFNLLSHALIMRRSCVIHFQLFVQAAVFILHSASHLVSTNDQRNLNDAFDTIPSTVDCEKTTHTSSDGVSIQICKSGTVAIPTWVERALRLQRLVSFRRDICSTQVFGSHNSGISLAYGYGGTDHILSKIAKVETSNQYFSITDQLRLGIRLIELDIHYFNGGIKVAHCGRFTSSALDTILNFVRNFPFGGKYVYSSGIIGCRPSFSGIPANDQQPVANLLTEIANWVRETPDEFVFVYFDGDKELLKNNQVGSLIEQIKNIFGDIGIFRPSDKSNTQTWPSTQELLKAGKRIMLLSRYDYSAQDEGCLFYKENVCDWSEPSLPLTDYPSCYFKKSNFSSTSLYGKIDRVLSSELQYGPVNADGKVGWNEYILDESNLLGVLKCGVNMPSPDNITPARMQSMIWTMAREITWTPGSCLGLMRNSEFWHLIDCQAIPANSAAACQSIQDPRIWILTSSAVSSLDDATKACGQLNVYVNGQSNKMEFSIPATAYENTFVVNAFKSSGFQSVLFNTKVLAMQ</sequence>
<dbReference type="EMBL" id="CAIX01000194">
    <property type="protein sequence ID" value="CCI47906.1"/>
    <property type="molecule type" value="Genomic_DNA"/>
</dbReference>
<organism evidence="5 6">
    <name type="scientific">Albugo candida</name>
    <dbReference type="NCBI Taxonomy" id="65357"/>
    <lineage>
        <taxon>Eukaryota</taxon>
        <taxon>Sar</taxon>
        <taxon>Stramenopiles</taxon>
        <taxon>Oomycota</taxon>
        <taxon>Peronosporomycetes</taxon>
        <taxon>Albuginales</taxon>
        <taxon>Albuginaceae</taxon>
        <taxon>Albugo</taxon>
    </lineage>
</organism>
<dbReference type="GO" id="GO:0008081">
    <property type="term" value="F:phosphoric diester hydrolase activity"/>
    <property type="evidence" value="ECO:0007669"/>
    <property type="project" value="InterPro"/>
</dbReference>
<dbReference type="STRING" id="65357.A0A024GNL0"/>